<keyword evidence="3" id="KW-0520">NAD</keyword>
<dbReference type="SUPFAM" id="SSF51735">
    <property type="entry name" value="NAD(P)-binding Rossmann-fold domains"/>
    <property type="match status" value="1"/>
</dbReference>
<evidence type="ECO:0000313" key="5">
    <source>
        <dbReference type="EMBL" id="MDR7082696.1"/>
    </source>
</evidence>
<dbReference type="NCBIfam" id="NF004779">
    <property type="entry name" value="PRK06125.1"/>
    <property type="match status" value="1"/>
</dbReference>
<evidence type="ECO:0000259" key="4">
    <source>
        <dbReference type="SMART" id="SM00822"/>
    </source>
</evidence>
<dbReference type="EMBL" id="JAVDVQ010000007">
    <property type="protein sequence ID" value="MDR7082696.1"/>
    <property type="molecule type" value="Genomic_DNA"/>
</dbReference>
<sequence>MDLRLQGKTVLITGASQGIGRETALVLAEEGCNLILVSRDGQRLNDLAGTIRSRHGVSVGVVAADLSSAAGVERVSSSVGDIDVLVNNAGAIPPGTIQDIEDRQWKDAWDLKVFGYIGLVRSLYANLKARQGVIVNIIGAGGETFRPDYIAGATGNAALMAFTRALGKSAALDRMRIVGINPGPVSTPRNEMLLRARATAELGDENRWMELNAALPCGRSATPAEIASAVAFLASPRSGYTNGTILTIDGAPAS</sequence>
<protein>
    <submittedName>
        <fullName evidence="5">NAD(P)-dependent dehydrogenase (Short-subunit alcohol dehydrogenase family)</fullName>
    </submittedName>
</protein>
<dbReference type="PRINTS" id="PR00081">
    <property type="entry name" value="GDHRDH"/>
</dbReference>
<comment type="similarity">
    <text evidence="1">Belongs to the short-chain dehydrogenases/reductases (SDR) family.</text>
</comment>
<dbReference type="SMART" id="SM00822">
    <property type="entry name" value="PKS_KR"/>
    <property type="match status" value="1"/>
</dbReference>
<dbReference type="Pfam" id="PF13561">
    <property type="entry name" value="adh_short_C2"/>
    <property type="match status" value="1"/>
</dbReference>
<proteinExistence type="inferred from homology"/>
<dbReference type="Proteomes" id="UP001252243">
    <property type="component" value="Unassembled WGS sequence"/>
</dbReference>
<evidence type="ECO:0000256" key="3">
    <source>
        <dbReference type="ARBA" id="ARBA00023027"/>
    </source>
</evidence>
<gene>
    <name evidence="5" type="ORF">J2X01_001986</name>
</gene>
<dbReference type="Gene3D" id="3.40.50.720">
    <property type="entry name" value="NAD(P)-binding Rossmann-like Domain"/>
    <property type="match status" value="1"/>
</dbReference>
<dbReference type="PRINTS" id="PR00080">
    <property type="entry name" value="SDRFAMILY"/>
</dbReference>
<dbReference type="InterPro" id="IPR002347">
    <property type="entry name" value="SDR_fam"/>
</dbReference>
<name>A0ABU1UBY9_9MICC</name>
<dbReference type="InterPro" id="IPR057326">
    <property type="entry name" value="KR_dom"/>
</dbReference>
<feature type="domain" description="Ketoreductase" evidence="4">
    <location>
        <begin position="8"/>
        <end position="188"/>
    </location>
</feature>
<accession>A0ABU1UBY9</accession>
<evidence type="ECO:0000313" key="6">
    <source>
        <dbReference type="Proteomes" id="UP001252243"/>
    </source>
</evidence>
<comment type="caution">
    <text evidence="5">The sequence shown here is derived from an EMBL/GenBank/DDBJ whole genome shotgun (WGS) entry which is preliminary data.</text>
</comment>
<dbReference type="RefSeq" id="WP_310056351.1">
    <property type="nucleotide sequence ID" value="NZ_JAVDVQ010000007.1"/>
</dbReference>
<dbReference type="InterPro" id="IPR036291">
    <property type="entry name" value="NAD(P)-bd_dom_sf"/>
</dbReference>
<keyword evidence="2" id="KW-0560">Oxidoreductase</keyword>
<reference evidence="5 6" key="1">
    <citation type="submission" date="2023-07" db="EMBL/GenBank/DDBJ databases">
        <title>Sorghum-associated microbial communities from plants grown in Nebraska, USA.</title>
        <authorList>
            <person name="Schachtman D."/>
        </authorList>
    </citation>
    <scope>NUCLEOTIDE SEQUENCE [LARGE SCALE GENOMIC DNA]</scope>
    <source>
        <strain evidence="5 6">BE167</strain>
    </source>
</reference>
<dbReference type="PANTHER" id="PTHR43477">
    <property type="entry name" value="DIHYDROANTICAPSIN 7-DEHYDROGENASE"/>
    <property type="match status" value="1"/>
</dbReference>
<keyword evidence="6" id="KW-1185">Reference proteome</keyword>
<evidence type="ECO:0000256" key="1">
    <source>
        <dbReference type="ARBA" id="ARBA00006484"/>
    </source>
</evidence>
<organism evidence="5 6">
    <name type="scientific">Arthrobacter ginsengisoli</name>
    <dbReference type="NCBI Taxonomy" id="1356565"/>
    <lineage>
        <taxon>Bacteria</taxon>
        <taxon>Bacillati</taxon>
        <taxon>Actinomycetota</taxon>
        <taxon>Actinomycetes</taxon>
        <taxon>Micrococcales</taxon>
        <taxon>Micrococcaceae</taxon>
        <taxon>Arthrobacter</taxon>
    </lineage>
</organism>
<dbReference type="PANTHER" id="PTHR43477:SF4">
    <property type="entry name" value="DEHYDROGENASE_REDUCTASE SDR FAMILY MEMBER 6"/>
    <property type="match status" value="1"/>
</dbReference>
<dbReference type="InterPro" id="IPR051122">
    <property type="entry name" value="SDR_DHRS6-like"/>
</dbReference>
<evidence type="ECO:0000256" key="2">
    <source>
        <dbReference type="ARBA" id="ARBA00023002"/>
    </source>
</evidence>